<reference evidence="9 10" key="1">
    <citation type="submission" date="2016-11" db="EMBL/GenBank/DDBJ databases">
        <authorList>
            <person name="Jaros S."/>
            <person name="Januszkiewicz K."/>
            <person name="Wedrychowicz H."/>
        </authorList>
    </citation>
    <scope>NUCLEOTIDE SEQUENCE [LARGE SCALE GENOMIC DNA]</scope>
    <source>
        <strain evidence="9 10">DSM 15480</strain>
    </source>
</reference>
<dbReference type="GO" id="GO:0015297">
    <property type="term" value="F:antiporter activity"/>
    <property type="evidence" value="ECO:0007669"/>
    <property type="project" value="UniProtKB-KW"/>
</dbReference>
<evidence type="ECO:0000256" key="3">
    <source>
        <dbReference type="ARBA" id="ARBA00022449"/>
    </source>
</evidence>
<dbReference type="PIRSF" id="PIRSF019239">
    <property type="entry name" value="MrpE"/>
    <property type="match status" value="1"/>
</dbReference>
<feature type="transmembrane region" description="Helical" evidence="8">
    <location>
        <begin position="6"/>
        <end position="35"/>
    </location>
</feature>
<dbReference type="Pfam" id="PF01899">
    <property type="entry name" value="MNHE"/>
    <property type="match status" value="1"/>
</dbReference>
<accession>A0A1M6HKZ2</accession>
<gene>
    <name evidence="9" type="ORF">SAMN02745243_00055</name>
</gene>
<protein>
    <submittedName>
        <fullName evidence="9">Multisubunit sodium/proton antiporter, MrpE subunit (TC 2.A.63.1)</fullName>
    </submittedName>
</protein>
<dbReference type="InterPro" id="IPR002758">
    <property type="entry name" value="Cation_antiport_E"/>
</dbReference>
<dbReference type="STRING" id="1121950.SAMN02745243_00055"/>
<dbReference type="PANTHER" id="PTHR34584:SF1">
    <property type="entry name" value="NA(+)_H(+) ANTIPORTER SUBUNIT E1"/>
    <property type="match status" value="1"/>
</dbReference>
<dbReference type="GO" id="GO:0008324">
    <property type="term" value="F:monoatomic cation transmembrane transporter activity"/>
    <property type="evidence" value="ECO:0007669"/>
    <property type="project" value="InterPro"/>
</dbReference>
<name>A0A1M6HKZ2_9FIRM</name>
<dbReference type="PANTHER" id="PTHR34584">
    <property type="entry name" value="NA(+)/H(+) ANTIPORTER SUBUNIT E1"/>
    <property type="match status" value="1"/>
</dbReference>
<evidence type="ECO:0000256" key="8">
    <source>
        <dbReference type="SAM" id="Phobius"/>
    </source>
</evidence>
<keyword evidence="7 8" id="KW-0472">Membrane</keyword>
<dbReference type="EMBL" id="FQZY01000005">
    <property type="protein sequence ID" value="SHJ22835.1"/>
    <property type="molecule type" value="Genomic_DNA"/>
</dbReference>
<proteinExistence type="inferred from homology"/>
<keyword evidence="4" id="KW-1003">Cell membrane</keyword>
<organism evidence="9 10">
    <name type="scientific">Hespellia stercorisuis DSM 15480</name>
    <dbReference type="NCBI Taxonomy" id="1121950"/>
    <lineage>
        <taxon>Bacteria</taxon>
        <taxon>Bacillati</taxon>
        <taxon>Bacillota</taxon>
        <taxon>Clostridia</taxon>
        <taxon>Lachnospirales</taxon>
        <taxon>Lachnospiraceae</taxon>
        <taxon>Hespellia</taxon>
    </lineage>
</organism>
<dbReference type="AlphaFoldDB" id="A0A1M6HKZ2"/>
<keyword evidence="10" id="KW-1185">Reference proteome</keyword>
<comment type="subcellular location">
    <subcellularLocation>
        <location evidence="1">Cell membrane</location>
        <topology evidence="1">Multi-pass membrane protein</topology>
    </subcellularLocation>
</comment>
<evidence type="ECO:0000256" key="2">
    <source>
        <dbReference type="ARBA" id="ARBA00006228"/>
    </source>
</evidence>
<evidence type="ECO:0000313" key="9">
    <source>
        <dbReference type="EMBL" id="SHJ22835.1"/>
    </source>
</evidence>
<dbReference type="GO" id="GO:0005886">
    <property type="term" value="C:plasma membrane"/>
    <property type="evidence" value="ECO:0007669"/>
    <property type="project" value="UniProtKB-SubCell"/>
</dbReference>
<dbReference type="Proteomes" id="UP000184301">
    <property type="component" value="Unassembled WGS sequence"/>
</dbReference>
<dbReference type="OrthoDB" id="9800498at2"/>
<comment type="similarity">
    <text evidence="2">Belongs to the CPA3 antiporters (TC 2.A.63) subunit E family.</text>
</comment>
<evidence type="ECO:0000256" key="4">
    <source>
        <dbReference type="ARBA" id="ARBA00022475"/>
    </source>
</evidence>
<dbReference type="RefSeq" id="WP_073103576.1">
    <property type="nucleotide sequence ID" value="NZ_FQZY01000005.1"/>
</dbReference>
<evidence type="ECO:0000256" key="1">
    <source>
        <dbReference type="ARBA" id="ARBA00004651"/>
    </source>
</evidence>
<evidence type="ECO:0000256" key="6">
    <source>
        <dbReference type="ARBA" id="ARBA00022989"/>
    </source>
</evidence>
<keyword evidence="3" id="KW-0050">Antiport</keyword>
<evidence type="ECO:0000313" key="10">
    <source>
        <dbReference type="Proteomes" id="UP000184301"/>
    </source>
</evidence>
<sequence length="165" mass="18892">MVFLLFVLWIILNGKITLEIALFGIAISAVLYLFLYRFMDYSPKKELEIAKKTGQIIGYIWTLNVEIIKANIETARMIFRWDEEPEPLMVRFRTKLKTKVGRTLLANSITLTPGTITVSLDGEEYLVHCLDTGFAKGLDESVFVEKISRMEETSGKKTEGRQHNV</sequence>
<keyword evidence="5 8" id="KW-0812">Transmembrane</keyword>
<keyword evidence="3" id="KW-0813">Transport</keyword>
<evidence type="ECO:0000256" key="7">
    <source>
        <dbReference type="ARBA" id="ARBA00023136"/>
    </source>
</evidence>
<evidence type="ECO:0000256" key="5">
    <source>
        <dbReference type="ARBA" id="ARBA00022692"/>
    </source>
</evidence>
<keyword evidence="6 8" id="KW-1133">Transmembrane helix</keyword>